<dbReference type="EC" id="2.4.1.18" evidence="4"/>
<comment type="subcellular location">
    <subcellularLocation>
        <location evidence="2">Plastid</location>
        <location evidence="2">Amyloplast</location>
    </subcellularLocation>
</comment>
<dbReference type="Gene3D" id="2.60.40.1180">
    <property type="entry name" value="Golgi alpha-mannosidase II"/>
    <property type="match status" value="1"/>
</dbReference>
<dbReference type="InterPro" id="IPR004193">
    <property type="entry name" value="Glyco_hydro_13_N"/>
</dbReference>
<dbReference type="Pfam" id="PF02806">
    <property type="entry name" value="Alpha-amylase_C"/>
    <property type="match status" value="1"/>
</dbReference>
<dbReference type="STRING" id="105231.A0A1Y1IK81"/>
<evidence type="ECO:0000313" key="10">
    <source>
        <dbReference type="Proteomes" id="UP000054558"/>
    </source>
</evidence>
<dbReference type="EMBL" id="DF237516">
    <property type="protein sequence ID" value="GAQ89829.1"/>
    <property type="molecule type" value="Genomic_DNA"/>
</dbReference>
<dbReference type="PANTHER" id="PTHR43651">
    <property type="entry name" value="1,4-ALPHA-GLUCAN-BRANCHING ENZYME"/>
    <property type="match status" value="1"/>
</dbReference>
<evidence type="ECO:0000256" key="5">
    <source>
        <dbReference type="ARBA" id="ARBA00022679"/>
    </source>
</evidence>
<dbReference type="SUPFAM" id="SSF51011">
    <property type="entry name" value="Glycosyl hydrolase domain"/>
    <property type="match status" value="1"/>
</dbReference>
<dbReference type="UniPathway" id="UPA00152"/>
<dbReference type="GO" id="GO:0004553">
    <property type="term" value="F:hydrolase activity, hydrolyzing O-glycosyl compounds"/>
    <property type="evidence" value="ECO:0007669"/>
    <property type="project" value="InterPro"/>
</dbReference>
<dbReference type="GO" id="GO:0043169">
    <property type="term" value="F:cation binding"/>
    <property type="evidence" value="ECO:0007669"/>
    <property type="project" value="InterPro"/>
</dbReference>
<dbReference type="SUPFAM" id="SSF81296">
    <property type="entry name" value="E set domains"/>
    <property type="match status" value="1"/>
</dbReference>
<comment type="similarity">
    <text evidence="3">Belongs to the glycosyl hydrolase 13 family. GlgB subfamily.</text>
</comment>
<dbReference type="Pfam" id="PF00128">
    <property type="entry name" value="Alpha-amylase"/>
    <property type="match status" value="1"/>
</dbReference>
<evidence type="ECO:0000256" key="3">
    <source>
        <dbReference type="ARBA" id="ARBA00009000"/>
    </source>
</evidence>
<dbReference type="GO" id="GO:0009501">
    <property type="term" value="C:amyloplast"/>
    <property type="evidence" value="ECO:0007669"/>
    <property type="project" value="UniProtKB-SubCell"/>
</dbReference>
<proteinExistence type="inferred from homology"/>
<dbReference type="InterPro" id="IPR013780">
    <property type="entry name" value="Glyco_hydro_b"/>
</dbReference>
<keyword evidence="10" id="KW-1185">Reference proteome</keyword>
<dbReference type="GO" id="GO:0019252">
    <property type="term" value="P:starch biosynthetic process"/>
    <property type="evidence" value="ECO:0007669"/>
    <property type="project" value="UniProtKB-UniPathway"/>
</dbReference>
<dbReference type="SUPFAM" id="SSF51445">
    <property type="entry name" value="(Trans)glycosidases"/>
    <property type="match status" value="1"/>
</dbReference>
<evidence type="ECO:0000259" key="8">
    <source>
        <dbReference type="SMART" id="SM00642"/>
    </source>
</evidence>
<feature type="active site" description="Nucleophile" evidence="7">
    <location>
        <position position="325"/>
    </location>
</feature>
<accession>A0A1Y1IK81</accession>
<dbReference type="GO" id="GO:0003844">
    <property type="term" value="F:1,4-alpha-glucan branching enzyme activity"/>
    <property type="evidence" value="ECO:0007669"/>
    <property type="project" value="UniProtKB-EC"/>
</dbReference>
<dbReference type="PIRSF" id="PIRSF000463">
    <property type="entry name" value="GlgB"/>
    <property type="match status" value="1"/>
</dbReference>
<evidence type="ECO:0000256" key="6">
    <source>
        <dbReference type="ARBA" id="ARBA00023234"/>
    </source>
</evidence>
<dbReference type="GO" id="GO:0005978">
    <property type="term" value="P:glycogen biosynthetic process"/>
    <property type="evidence" value="ECO:0007669"/>
    <property type="project" value="InterPro"/>
</dbReference>
<dbReference type="InterPro" id="IPR037439">
    <property type="entry name" value="Branching_enzy"/>
</dbReference>
<dbReference type="Pfam" id="PF02922">
    <property type="entry name" value="CBM_48"/>
    <property type="match status" value="1"/>
</dbReference>
<dbReference type="OrthoDB" id="1740265at2759"/>
<reference evidence="9 10" key="1">
    <citation type="journal article" date="2014" name="Nat. Commun.">
        <title>Klebsormidium flaccidum genome reveals primary factors for plant terrestrial adaptation.</title>
        <authorList>
            <person name="Hori K."/>
            <person name="Maruyama F."/>
            <person name="Fujisawa T."/>
            <person name="Togashi T."/>
            <person name="Yamamoto N."/>
            <person name="Seo M."/>
            <person name="Sato S."/>
            <person name="Yamada T."/>
            <person name="Mori H."/>
            <person name="Tajima N."/>
            <person name="Moriyama T."/>
            <person name="Ikeuchi M."/>
            <person name="Watanabe M."/>
            <person name="Wada H."/>
            <person name="Kobayashi K."/>
            <person name="Saito M."/>
            <person name="Masuda T."/>
            <person name="Sasaki-Sekimoto Y."/>
            <person name="Mashiguchi K."/>
            <person name="Awai K."/>
            <person name="Shimojima M."/>
            <person name="Masuda S."/>
            <person name="Iwai M."/>
            <person name="Nobusawa T."/>
            <person name="Narise T."/>
            <person name="Kondo S."/>
            <person name="Saito H."/>
            <person name="Sato R."/>
            <person name="Murakawa M."/>
            <person name="Ihara Y."/>
            <person name="Oshima-Yamada Y."/>
            <person name="Ohtaka K."/>
            <person name="Satoh M."/>
            <person name="Sonobe K."/>
            <person name="Ishii M."/>
            <person name="Ohtani R."/>
            <person name="Kanamori-Sato M."/>
            <person name="Honoki R."/>
            <person name="Miyazaki D."/>
            <person name="Mochizuki H."/>
            <person name="Umetsu J."/>
            <person name="Higashi K."/>
            <person name="Shibata D."/>
            <person name="Kamiya Y."/>
            <person name="Sato N."/>
            <person name="Nakamura Y."/>
            <person name="Tabata S."/>
            <person name="Ida S."/>
            <person name="Kurokawa K."/>
            <person name="Ohta H."/>
        </authorList>
    </citation>
    <scope>NUCLEOTIDE SEQUENCE [LARGE SCALE GENOMIC DNA]</scope>
    <source>
        <strain evidence="9 10">NIES-2285</strain>
    </source>
</reference>
<keyword evidence="6" id="KW-0035">Amyloplast</keyword>
<dbReference type="Gene3D" id="3.20.20.80">
    <property type="entry name" value="Glycosidases"/>
    <property type="match status" value="1"/>
</dbReference>
<evidence type="ECO:0000256" key="1">
    <source>
        <dbReference type="ARBA" id="ARBA00000826"/>
    </source>
</evidence>
<keyword evidence="6" id="KW-0934">Plastid</keyword>
<dbReference type="InterPro" id="IPR013783">
    <property type="entry name" value="Ig-like_fold"/>
</dbReference>
<comment type="catalytic activity">
    <reaction evidence="1">
        <text>Transfers a segment of a (1-&gt;4)-alpha-D-glucan chain to a primary hydroxy group in a similar glucan chain.</text>
        <dbReference type="EC" id="2.4.1.18"/>
    </reaction>
</comment>
<dbReference type="OMA" id="MGQEFLE"/>
<dbReference type="Gene3D" id="2.60.40.10">
    <property type="entry name" value="Immunoglobulins"/>
    <property type="match status" value="1"/>
</dbReference>
<keyword evidence="5" id="KW-0808">Transferase</keyword>
<dbReference type="Proteomes" id="UP000054558">
    <property type="component" value="Unassembled WGS sequence"/>
</dbReference>
<dbReference type="SMART" id="SM00642">
    <property type="entry name" value="Aamy"/>
    <property type="match status" value="1"/>
</dbReference>
<dbReference type="InterPro" id="IPR006048">
    <property type="entry name" value="A-amylase/branching_C"/>
</dbReference>
<gene>
    <name evidence="9" type="ORF">KFL_005670030</name>
</gene>
<keyword evidence="9" id="KW-0378">Hydrolase</keyword>
<dbReference type="AlphaFoldDB" id="A0A1Y1IK81"/>
<dbReference type="PANTHER" id="PTHR43651:SF11">
    <property type="entry name" value="MALTO-OLIGOSYLTREHALOSE TREHALOHYDROLASE"/>
    <property type="match status" value="1"/>
</dbReference>
<feature type="active site" description="Proton donor" evidence="7">
    <location>
        <position position="354"/>
    </location>
</feature>
<protein>
    <recommendedName>
        <fullName evidence="4">1,4-alpha-glucan branching enzyme</fullName>
        <ecNumber evidence="4">2.4.1.18</ecNumber>
    </recommendedName>
</protein>
<evidence type="ECO:0000256" key="2">
    <source>
        <dbReference type="ARBA" id="ARBA00004602"/>
    </source>
</evidence>
<sequence length="624" mass="69121">MIPLGPSWLGLLTKVEGSEYDGKLVTVVPKAVATGVDVIDRTSAAALTDEQILDSTPGLGAILDAEGGCVFRVWAPEAQYAELVVLGPNTPDDDNVLGMRWEGGNFAVRAPGVRAGAKYYFIFHHNGEKFYRRDARARYTDFDGCACYVVDPSYDWAPFEAPTWDKLILYQVHVGAFTGREEGGGTFNALAAKVDYIKSLGFNAIQLMPVTEFGGLWGYNPRLLTSTHQAFGTPAELQSLVDTCHKAGIAVIFDVVLNHGAARLNSLWAYDGWNPNNGGGIYHHGAGKTPWGKKFAFGRWEVDDYILEGAEIFLRDFNGDGLRFDSVHNMPWQLLQRMTWTLHDKYPGKILISEITPEDSAAVSSAGFDATWIHSTFFETRKYMEGDRALGKVQHVLGLGSGFSKPTQMLKYVMGCHDQIGCRNNGAFCHDIGGLHRYPVDHYGGRNKWGARAIARMWYAAMIAASGIPMAFMGTECHHDGWWHVEQNRCFNWWFAGDPLGQEMMRLVTSANTLRTQSHALGAGGFDTVHFDDHHKVLGFRRESNDQTLLVIVNAGGNQWENSDYGVGVGDRGIGRRYVERFNSQDASFGGWEGSGNAGRDLHEHGGRIYINVPKWSTLIFEVL</sequence>
<evidence type="ECO:0000256" key="7">
    <source>
        <dbReference type="PIRSR" id="PIRSR000463-1"/>
    </source>
</evidence>
<dbReference type="InterPro" id="IPR014756">
    <property type="entry name" value="Ig_E-set"/>
</dbReference>
<organism evidence="9 10">
    <name type="scientific">Klebsormidium nitens</name>
    <name type="common">Green alga</name>
    <name type="synonym">Ulothrix nitens</name>
    <dbReference type="NCBI Taxonomy" id="105231"/>
    <lineage>
        <taxon>Eukaryota</taxon>
        <taxon>Viridiplantae</taxon>
        <taxon>Streptophyta</taxon>
        <taxon>Klebsormidiophyceae</taxon>
        <taxon>Klebsormidiales</taxon>
        <taxon>Klebsormidiaceae</taxon>
        <taxon>Klebsormidium</taxon>
    </lineage>
</organism>
<dbReference type="InterPro" id="IPR017853">
    <property type="entry name" value="GH"/>
</dbReference>
<feature type="domain" description="Glycosyl hydrolase family 13 catalytic" evidence="8">
    <location>
        <begin position="171"/>
        <end position="515"/>
    </location>
</feature>
<dbReference type="InterPro" id="IPR006047">
    <property type="entry name" value="GH13_cat_dom"/>
</dbReference>
<evidence type="ECO:0000256" key="4">
    <source>
        <dbReference type="ARBA" id="ARBA00012541"/>
    </source>
</evidence>
<name>A0A1Y1IK81_KLENI</name>
<evidence type="ECO:0000313" key="9">
    <source>
        <dbReference type="EMBL" id="GAQ89829.1"/>
    </source>
</evidence>